<feature type="transmembrane region" description="Helical" evidence="2">
    <location>
        <begin position="49"/>
        <end position="70"/>
    </location>
</feature>
<sequence length="78" mass="8713">IAHRRGSTFPKRTPRWPTSQISRRRGSVTWSSARFGSLARVVSCLDSKLAAPISFCCWGFGLALCFVYWVERCGLGFG</sequence>
<gene>
    <name evidence="3" type="ORF">ES288_A13G199400v1</name>
</gene>
<keyword evidence="2" id="KW-0472">Membrane</keyword>
<evidence type="ECO:0000313" key="4">
    <source>
        <dbReference type="Proteomes" id="UP000323506"/>
    </source>
</evidence>
<dbReference type="EMBL" id="CM017700">
    <property type="protein sequence ID" value="TYG87258.1"/>
    <property type="molecule type" value="Genomic_DNA"/>
</dbReference>
<evidence type="ECO:0000256" key="1">
    <source>
        <dbReference type="SAM" id="MobiDB-lite"/>
    </source>
</evidence>
<feature type="region of interest" description="Disordered" evidence="1">
    <location>
        <begin position="1"/>
        <end position="22"/>
    </location>
</feature>
<name>A0A5D2E2I9_GOSDA</name>
<evidence type="ECO:0000313" key="3">
    <source>
        <dbReference type="EMBL" id="TYG87258.1"/>
    </source>
</evidence>
<dbReference type="AlphaFoldDB" id="A0A5D2E2I9"/>
<feature type="non-terminal residue" evidence="3">
    <location>
        <position position="1"/>
    </location>
</feature>
<reference evidence="3 4" key="1">
    <citation type="submission" date="2019-06" db="EMBL/GenBank/DDBJ databases">
        <title>WGS assembly of Gossypium darwinii.</title>
        <authorList>
            <person name="Chen Z.J."/>
            <person name="Sreedasyam A."/>
            <person name="Ando A."/>
            <person name="Song Q."/>
            <person name="De L."/>
            <person name="Hulse-Kemp A."/>
            <person name="Ding M."/>
            <person name="Ye W."/>
            <person name="Kirkbride R."/>
            <person name="Jenkins J."/>
            <person name="Plott C."/>
            <person name="Lovell J."/>
            <person name="Lin Y.-M."/>
            <person name="Vaughn R."/>
            <person name="Liu B."/>
            <person name="Li W."/>
            <person name="Simpson S."/>
            <person name="Scheffler B."/>
            <person name="Saski C."/>
            <person name="Grover C."/>
            <person name="Hu G."/>
            <person name="Conover J."/>
            <person name="Carlson J."/>
            <person name="Shu S."/>
            <person name="Boston L."/>
            <person name="Williams M."/>
            <person name="Peterson D."/>
            <person name="Mcgee K."/>
            <person name="Jones D."/>
            <person name="Wendel J."/>
            <person name="Stelly D."/>
            <person name="Grimwood J."/>
            <person name="Schmutz J."/>
        </authorList>
    </citation>
    <scope>NUCLEOTIDE SEQUENCE [LARGE SCALE GENOMIC DNA]</scope>
    <source>
        <strain evidence="3">1808015.09</strain>
    </source>
</reference>
<evidence type="ECO:0000256" key="2">
    <source>
        <dbReference type="SAM" id="Phobius"/>
    </source>
</evidence>
<protein>
    <submittedName>
        <fullName evidence="3">Uncharacterized protein</fullName>
    </submittedName>
</protein>
<organism evidence="3 4">
    <name type="scientific">Gossypium darwinii</name>
    <name type="common">Darwin's cotton</name>
    <name type="synonym">Gossypium barbadense var. darwinii</name>
    <dbReference type="NCBI Taxonomy" id="34276"/>
    <lineage>
        <taxon>Eukaryota</taxon>
        <taxon>Viridiplantae</taxon>
        <taxon>Streptophyta</taxon>
        <taxon>Embryophyta</taxon>
        <taxon>Tracheophyta</taxon>
        <taxon>Spermatophyta</taxon>
        <taxon>Magnoliopsida</taxon>
        <taxon>eudicotyledons</taxon>
        <taxon>Gunneridae</taxon>
        <taxon>Pentapetalae</taxon>
        <taxon>rosids</taxon>
        <taxon>malvids</taxon>
        <taxon>Malvales</taxon>
        <taxon>Malvaceae</taxon>
        <taxon>Malvoideae</taxon>
        <taxon>Gossypium</taxon>
    </lineage>
</organism>
<dbReference type="Proteomes" id="UP000323506">
    <property type="component" value="Chromosome A13"/>
</dbReference>
<proteinExistence type="predicted"/>
<keyword evidence="2" id="KW-1133">Transmembrane helix</keyword>
<accession>A0A5D2E2I9</accession>
<keyword evidence="4" id="KW-1185">Reference proteome</keyword>
<keyword evidence="2" id="KW-0812">Transmembrane</keyword>